<dbReference type="PANTHER" id="PTHR21301:SF10">
    <property type="entry name" value="REVERSE TRANSCRIPTASE DOMAIN-CONTAINING PROTEIN"/>
    <property type="match status" value="1"/>
</dbReference>
<feature type="coiled-coil region" evidence="2">
    <location>
        <begin position="696"/>
        <end position="821"/>
    </location>
</feature>
<feature type="region of interest" description="Disordered" evidence="3">
    <location>
        <begin position="870"/>
        <end position="931"/>
    </location>
</feature>
<dbReference type="AlphaFoldDB" id="A0A2B4SD50"/>
<comment type="caution">
    <text evidence="6">The sequence shown here is derived from an EMBL/GenBank/DDBJ whole genome shotgun (WGS) entry which is preliminary data.</text>
</comment>
<keyword evidence="7" id="KW-1185">Reference proteome</keyword>
<evidence type="ECO:0000313" key="6">
    <source>
        <dbReference type="EMBL" id="PFX26750.1"/>
    </source>
</evidence>
<evidence type="ECO:0000256" key="1">
    <source>
        <dbReference type="ARBA" id="ARBA00023186"/>
    </source>
</evidence>
<dbReference type="InterPro" id="IPR018253">
    <property type="entry name" value="DnaJ_domain_CS"/>
</dbReference>
<dbReference type="Proteomes" id="UP000225706">
    <property type="component" value="Unassembled WGS sequence"/>
</dbReference>
<keyword evidence="1" id="KW-0143">Chaperone</keyword>
<organism evidence="6 7">
    <name type="scientific">Stylophora pistillata</name>
    <name type="common">Smooth cauliflower coral</name>
    <dbReference type="NCBI Taxonomy" id="50429"/>
    <lineage>
        <taxon>Eukaryota</taxon>
        <taxon>Metazoa</taxon>
        <taxon>Cnidaria</taxon>
        <taxon>Anthozoa</taxon>
        <taxon>Hexacorallia</taxon>
        <taxon>Scleractinia</taxon>
        <taxon>Astrocoeniina</taxon>
        <taxon>Pocilloporidae</taxon>
        <taxon>Stylophora</taxon>
    </lineage>
</organism>
<evidence type="ECO:0000256" key="2">
    <source>
        <dbReference type="SAM" id="Coils"/>
    </source>
</evidence>
<dbReference type="PRINTS" id="PR00625">
    <property type="entry name" value="JDOMAIN"/>
</dbReference>
<gene>
    <name evidence="6" type="primary">Dnajb2</name>
    <name evidence="6" type="ORF">AWC38_SpisGene8542</name>
</gene>
<dbReference type="InterPro" id="IPR036869">
    <property type="entry name" value="J_dom_sf"/>
</dbReference>
<proteinExistence type="predicted"/>
<reference evidence="7" key="1">
    <citation type="journal article" date="2017" name="bioRxiv">
        <title>Comparative analysis of the genomes of Stylophora pistillata and Acropora digitifera provides evidence for extensive differences between species of corals.</title>
        <authorList>
            <person name="Voolstra C.R."/>
            <person name="Li Y."/>
            <person name="Liew Y.J."/>
            <person name="Baumgarten S."/>
            <person name="Zoccola D."/>
            <person name="Flot J.-F."/>
            <person name="Tambutte S."/>
            <person name="Allemand D."/>
            <person name="Aranda M."/>
        </authorList>
    </citation>
    <scope>NUCLEOTIDE SEQUENCE [LARGE SCALE GENOMIC DNA]</scope>
</reference>
<protein>
    <submittedName>
        <fullName evidence="6">DnaJ-like subfamily B member 2</fullName>
    </submittedName>
</protein>
<evidence type="ECO:0000259" key="5">
    <source>
        <dbReference type="PROSITE" id="PS50878"/>
    </source>
</evidence>
<dbReference type="Pfam" id="PF26215">
    <property type="entry name" value="HTH_animal"/>
    <property type="match status" value="1"/>
</dbReference>
<dbReference type="Pfam" id="PF00226">
    <property type="entry name" value="DnaJ"/>
    <property type="match status" value="1"/>
</dbReference>
<feature type="domain" description="Reverse transcriptase" evidence="5">
    <location>
        <begin position="1"/>
        <end position="383"/>
    </location>
</feature>
<accession>A0A2B4SD50</accession>
<dbReference type="EMBL" id="LSMT01000118">
    <property type="protein sequence ID" value="PFX26750.1"/>
    <property type="molecule type" value="Genomic_DNA"/>
</dbReference>
<dbReference type="PANTHER" id="PTHR21301">
    <property type="entry name" value="REVERSE TRANSCRIPTASE"/>
    <property type="match status" value="1"/>
</dbReference>
<dbReference type="STRING" id="50429.A0A2B4SD50"/>
<evidence type="ECO:0000259" key="4">
    <source>
        <dbReference type="PROSITE" id="PS50076"/>
    </source>
</evidence>
<evidence type="ECO:0000256" key="3">
    <source>
        <dbReference type="SAM" id="MobiDB-lite"/>
    </source>
</evidence>
<dbReference type="InterPro" id="IPR001623">
    <property type="entry name" value="DnaJ_domain"/>
</dbReference>
<name>A0A2B4SD50_STYPI</name>
<feature type="compositionally biased region" description="Basic and acidic residues" evidence="3">
    <location>
        <begin position="908"/>
        <end position="922"/>
    </location>
</feature>
<evidence type="ECO:0000313" key="7">
    <source>
        <dbReference type="Proteomes" id="UP000225706"/>
    </source>
</evidence>
<dbReference type="FunFam" id="1.10.287.110:FF:000021">
    <property type="entry name" value="DnaJ (Hsp40) homolog, subfamily B, member 2"/>
    <property type="match status" value="1"/>
</dbReference>
<dbReference type="PROSITE" id="PS50076">
    <property type="entry name" value="DNAJ_2"/>
    <property type="match status" value="1"/>
</dbReference>
<sequence>MSEYYEILDVPKSASEQEIKKAYRKLALKWHPDKNPDNKEEAEEKFKLISEAYDVLSDKEKRRVYDTYGKEGLEGGGGGGRPSGGGFGDFHTFHFRDPDEIFRDFFLNDSSVFEDFFDCFNDSLGAQSFESGGGRNRNSNQSRLRPRDPFGSFPSFGLSSSFGFGNGFGSDPFGSNSSSFFQSFGGGGFGGGAKWLDEKIKPLSTNSHTISDIFEFVDALHDIEVDDRCVLVSYDITSLFTNVPVDETIAILAEKAFQDNWFNKEHILSITKAELVELLNNSTKHQLFQFEGNLYEQIDGVAMGSPLGPLMANAFMCSIEDRLEEQGKMPGFYKRYVDGTLSIMADTETAEMFLATLNESHPSVSFTMELAVNGKLSFLGTEIMQRNCRLETKVYKKPSDTDLLLHYQSHVDVRYKQSLLKTMVNRAFKLSSKWQFFHQECERLTETFSRLKYPTQLLHSTINDFITKKVSGDPGINQTSDEKKTPVRIILPFKDQTSANSVRRQLGDLSRKIGTDISPVYTNRKIGYELKPTEKKPNIINQQRVVYYFKCGLCDADYVGYTCRHLYQRAEEHKASQSSIGNHIKERHGHTPSDLHHSFKILKKCKNMWYDSFSDSEPFELSQVNLTTSYQPHFQFCAWFNNDSTEHEDNSLTLGPYLSNYPNEEQTSFTTQQQQLDLNTNLSCSPEKKSEIVTKIQNFRSENVILDEDIEEQKRRNSLLLQRIKEAQEQLNTVQQTTANLYNECQSVDEKCERFSKQLDEETRELTEAVEKKRRNISEIKVDAELVATLREEKDRSFSEIARLRDDLMDAEIDVDNLTMKFQYALGKMVIFPFWRLEEEIDKVLQSCGVSSAVEESSSKQVVGVGNGLYHHEKSASGSNENSERSSVENSDGNSEEETAEILAESSSDLHRCSKESLKDDSGESLCTDDSSDTSQITVIKVNMMREGDRSVGRSSSVDKTISTQSTFPSAHEGCVKTCCEFADNFSLSHEDAPKKPPKKVRFSI</sequence>
<dbReference type="CDD" id="cd06257">
    <property type="entry name" value="DnaJ"/>
    <property type="match status" value="1"/>
</dbReference>
<feature type="domain" description="J" evidence="4">
    <location>
        <begin position="3"/>
        <end position="69"/>
    </location>
</feature>
<dbReference type="SMART" id="SM00271">
    <property type="entry name" value="DnaJ"/>
    <property type="match status" value="1"/>
</dbReference>
<dbReference type="InterPro" id="IPR000477">
    <property type="entry name" value="RT_dom"/>
</dbReference>
<dbReference type="SUPFAM" id="SSF46565">
    <property type="entry name" value="Chaperone J-domain"/>
    <property type="match status" value="1"/>
</dbReference>
<dbReference type="Gene3D" id="1.10.287.110">
    <property type="entry name" value="DnaJ domain"/>
    <property type="match status" value="1"/>
</dbReference>
<dbReference type="OrthoDB" id="5990206at2759"/>
<dbReference type="PROSITE" id="PS50878">
    <property type="entry name" value="RT_POL"/>
    <property type="match status" value="1"/>
</dbReference>
<dbReference type="PROSITE" id="PS00636">
    <property type="entry name" value="DNAJ_1"/>
    <property type="match status" value="1"/>
</dbReference>
<dbReference type="InterPro" id="IPR058912">
    <property type="entry name" value="HTH_animal"/>
</dbReference>
<keyword evidence="2" id="KW-0175">Coiled coil</keyword>
<dbReference type="GO" id="GO:0005737">
    <property type="term" value="C:cytoplasm"/>
    <property type="evidence" value="ECO:0007669"/>
    <property type="project" value="UniProtKB-ARBA"/>
</dbReference>